<dbReference type="Proteomes" id="UP001206925">
    <property type="component" value="Unassembled WGS sequence"/>
</dbReference>
<comment type="caution">
    <text evidence="1">The sequence shown here is derived from an EMBL/GenBank/DDBJ whole genome shotgun (WGS) entry which is preliminary data.</text>
</comment>
<evidence type="ECO:0000313" key="2">
    <source>
        <dbReference type="Proteomes" id="UP001206925"/>
    </source>
</evidence>
<dbReference type="Gene3D" id="3.40.395.10">
    <property type="entry name" value="Adenoviral Proteinase, Chain A"/>
    <property type="match status" value="1"/>
</dbReference>
<evidence type="ECO:0000313" key="1">
    <source>
        <dbReference type="EMBL" id="KAI7736470.1"/>
    </source>
</evidence>
<organism evidence="1 2">
    <name type="scientific">Ambrosia artemisiifolia</name>
    <name type="common">Common ragweed</name>
    <dbReference type="NCBI Taxonomy" id="4212"/>
    <lineage>
        <taxon>Eukaryota</taxon>
        <taxon>Viridiplantae</taxon>
        <taxon>Streptophyta</taxon>
        <taxon>Embryophyta</taxon>
        <taxon>Tracheophyta</taxon>
        <taxon>Spermatophyta</taxon>
        <taxon>Magnoliopsida</taxon>
        <taxon>eudicotyledons</taxon>
        <taxon>Gunneridae</taxon>
        <taxon>Pentapetalae</taxon>
        <taxon>asterids</taxon>
        <taxon>campanulids</taxon>
        <taxon>Asterales</taxon>
        <taxon>Asteraceae</taxon>
        <taxon>Asteroideae</taxon>
        <taxon>Heliantheae alliance</taxon>
        <taxon>Heliantheae</taxon>
        <taxon>Ambrosia</taxon>
    </lineage>
</organism>
<dbReference type="AlphaFoldDB" id="A0AAD5C7N5"/>
<reference evidence="1" key="1">
    <citation type="submission" date="2022-06" db="EMBL/GenBank/DDBJ databases">
        <title>Uncovering the hologenomic basis of an extraordinary plant invasion.</title>
        <authorList>
            <person name="Bieker V.C."/>
            <person name="Martin M.D."/>
            <person name="Gilbert T."/>
            <person name="Hodgins K."/>
            <person name="Battlay P."/>
            <person name="Petersen B."/>
            <person name="Wilson J."/>
        </authorList>
    </citation>
    <scope>NUCLEOTIDE SEQUENCE</scope>
    <source>
        <strain evidence="1">AA19_3_7</strain>
        <tissue evidence="1">Leaf</tissue>
    </source>
</reference>
<dbReference type="EMBL" id="JAMZMK010009260">
    <property type="protein sequence ID" value="KAI7736470.1"/>
    <property type="molecule type" value="Genomic_DNA"/>
</dbReference>
<name>A0AAD5C7N5_AMBAR</name>
<sequence length="172" mass="19733">MLAGPLKSAYIQRQVVMKNKITKDENIIAQFVFAATEATHDVVFEPADETPYFKVVFECLYPGITLSSNVLDAWSHVLNQDEKKKAPGSPFRLFVQTNILPSDCFKPQYDDLKRMDTMTENLNLALSKNDIKLINEVDLLFMPIVSSEHIYVICFNMKTPEDRNIGQQQAWR</sequence>
<gene>
    <name evidence="1" type="ORF">M8C21_030872</name>
</gene>
<proteinExistence type="predicted"/>
<protein>
    <recommendedName>
        <fullName evidence="3">Ubiquitin-like protease family profile domain-containing protein</fullName>
    </recommendedName>
</protein>
<accession>A0AAD5C7N5</accession>
<keyword evidence="2" id="KW-1185">Reference proteome</keyword>
<evidence type="ECO:0008006" key="3">
    <source>
        <dbReference type="Google" id="ProtNLM"/>
    </source>
</evidence>